<dbReference type="Proteomes" id="UP000531659">
    <property type="component" value="Unassembled WGS sequence"/>
</dbReference>
<keyword evidence="1" id="KW-0812">Transmembrane</keyword>
<feature type="transmembrane region" description="Helical" evidence="1">
    <location>
        <begin position="218"/>
        <end position="241"/>
    </location>
</feature>
<feature type="transmembrane region" description="Helical" evidence="1">
    <location>
        <begin position="119"/>
        <end position="142"/>
    </location>
</feature>
<keyword evidence="1" id="KW-0472">Membrane</keyword>
<dbReference type="RefSeq" id="WP_171295242.1">
    <property type="nucleotide sequence ID" value="NZ_CP077615.1"/>
</dbReference>
<dbReference type="GeneID" id="83592312"/>
<evidence type="ECO:0000313" key="3">
    <source>
        <dbReference type="Proteomes" id="UP000531659"/>
    </source>
</evidence>
<feature type="transmembrane region" description="Helical" evidence="1">
    <location>
        <begin position="154"/>
        <end position="171"/>
    </location>
</feature>
<sequence length="247" mass="27598">MKDFLIMGLLVLIGGIILLSITSMFITRKIKIINAKIIYIILFLFPIILLVIPTALVSPIKGSFVENLSLSIPRCIYSLEILITLVVILIMVNMFPGSSFDNKKNIDYNFKKIATGIRLLQYSIFANILYIIPTLILIIYAINSIYGTSTSGDHTFIELFTFLFAWGTLLLPSLAQVYVIAGICTISIITVAIIFFITSVNGTIRVTSVVVKNKKIRIIYIISMGLPVINVFGMIFLCYIAKNKLKI</sequence>
<proteinExistence type="predicted"/>
<name>A0A7Y3SUY5_9CLOT</name>
<protein>
    <submittedName>
        <fullName evidence="2">Uncharacterized protein</fullName>
    </submittedName>
</protein>
<feature type="transmembrane region" description="Helical" evidence="1">
    <location>
        <begin position="76"/>
        <end position="98"/>
    </location>
</feature>
<evidence type="ECO:0000256" key="1">
    <source>
        <dbReference type="SAM" id="Phobius"/>
    </source>
</evidence>
<comment type="caution">
    <text evidence="2">The sequence shown here is derived from an EMBL/GenBank/DDBJ whole genome shotgun (WGS) entry which is preliminary data.</text>
</comment>
<feature type="transmembrane region" description="Helical" evidence="1">
    <location>
        <begin position="6"/>
        <end position="25"/>
    </location>
</feature>
<accession>A0A7Y3SUY5</accession>
<feature type="transmembrane region" description="Helical" evidence="1">
    <location>
        <begin position="178"/>
        <end position="198"/>
    </location>
</feature>
<keyword evidence="1" id="KW-1133">Transmembrane helix</keyword>
<reference evidence="2 3" key="1">
    <citation type="submission" date="2020-05" db="EMBL/GenBank/DDBJ databases">
        <title>Complete genome of Clostridium estertheticum subspecies estertheticum, isolated from Vacuum packed lamb meat from New Zealand imported to Switzerland.</title>
        <authorList>
            <person name="Wambui J."/>
            <person name="Stevens M.J.A."/>
            <person name="Stephan R."/>
        </authorList>
    </citation>
    <scope>NUCLEOTIDE SEQUENCE [LARGE SCALE GENOMIC DNA]</scope>
    <source>
        <strain evidence="2 3">CEST001</strain>
    </source>
</reference>
<gene>
    <name evidence="2" type="ORF">HLQ16_00245</name>
</gene>
<dbReference type="AlphaFoldDB" id="A0A7Y3SUY5"/>
<feature type="transmembrane region" description="Helical" evidence="1">
    <location>
        <begin position="37"/>
        <end position="56"/>
    </location>
</feature>
<evidence type="ECO:0000313" key="2">
    <source>
        <dbReference type="EMBL" id="NNU74374.1"/>
    </source>
</evidence>
<dbReference type="EMBL" id="JABEYB010000001">
    <property type="protein sequence ID" value="NNU74374.1"/>
    <property type="molecule type" value="Genomic_DNA"/>
</dbReference>
<organism evidence="2 3">
    <name type="scientific">Clostridium estertheticum</name>
    <dbReference type="NCBI Taxonomy" id="238834"/>
    <lineage>
        <taxon>Bacteria</taxon>
        <taxon>Bacillati</taxon>
        <taxon>Bacillota</taxon>
        <taxon>Clostridia</taxon>
        <taxon>Eubacteriales</taxon>
        <taxon>Clostridiaceae</taxon>
        <taxon>Clostridium</taxon>
    </lineage>
</organism>